<keyword evidence="3" id="KW-1185">Reference proteome</keyword>
<sequence length="164" mass="19542">MWIRRLKEKYGKKFDFGPPEEKDDPFREQSEKNTRRIYTRRFFDVDILDQKVVDLNLARRRGVALIVFSLCSICIVFYMWFHCYYASCKDCTLVVTARDIGSDGEVECHCANCITNYFFNTKTHFEKCYYSLLLFNSLVVIYIFSIVKTLAFQIFRHSNLAQRD</sequence>
<reference evidence="2" key="2">
    <citation type="submission" date="2021-05" db="EMBL/GenBank/DDBJ databases">
        <authorList>
            <person name="Pain A."/>
        </authorList>
    </citation>
    <scope>NUCLEOTIDE SEQUENCE</scope>
    <source>
        <strain evidence="2">1802A</strain>
    </source>
</reference>
<proteinExistence type="predicted"/>
<evidence type="ECO:0000256" key="1">
    <source>
        <dbReference type="SAM" id="Phobius"/>
    </source>
</evidence>
<protein>
    <submittedName>
        <fullName evidence="2">Uncharacterized protein</fullName>
    </submittedName>
</protein>
<evidence type="ECO:0000313" key="3">
    <source>
        <dbReference type="Proteomes" id="UP001195914"/>
    </source>
</evidence>
<keyword evidence="1" id="KW-0472">Membrane</keyword>
<comment type="caution">
    <text evidence="2">The sequence shown here is derived from an EMBL/GenBank/DDBJ whole genome shotgun (WGS) entry which is preliminary data.</text>
</comment>
<organism evidence="2 3">
    <name type="scientific">Babesia divergens</name>
    <dbReference type="NCBI Taxonomy" id="32595"/>
    <lineage>
        <taxon>Eukaryota</taxon>
        <taxon>Sar</taxon>
        <taxon>Alveolata</taxon>
        <taxon>Apicomplexa</taxon>
        <taxon>Aconoidasida</taxon>
        <taxon>Piroplasmida</taxon>
        <taxon>Babesiidae</taxon>
        <taxon>Babesia</taxon>
    </lineage>
</organism>
<reference evidence="2" key="1">
    <citation type="journal article" date="2014" name="Nucleic Acids Res.">
        <title>The evolutionary dynamics of variant antigen genes in Babesia reveal a history of genomic innovation underlying host-parasite interaction.</title>
        <authorList>
            <person name="Jackson A.P."/>
            <person name="Otto T.D."/>
            <person name="Darby A."/>
            <person name="Ramaprasad A."/>
            <person name="Xia D."/>
            <person name="Echaide I.E."/>
            <person name="Farber M."/>
            <person name="Gahlot S."/>
            <person name="Gamble J."/>
            <person name="Gupta D."/>
            <person name="Gupta Y."/>
            <person name="Jackson L."/>
            <person name="Malandrin L."/>
            <person name="Malas T.B."/>
            <person name="Moussa E."/>
            <person name="Nair M."/>
            <person name="Reid A.J."/>
            <person name="Sanders M."/>
            <person name="Sharma J."/>
            <person name="Tracey A."/>
            <person name="Quail M.A."/>
            <person name="Weir W."/>
            <person name="Wastling J.M."/>
            <person name="Hall N."/>
            <person name="Willadsen P."/>
            <person name="Lingelbach K."/>
            <person name="Shiels B."/>
            <person name="Tait A."/>
            <person name="Berriman M."/>
            <person name="Allred D.R."/>
            <person name="Pain A."/>
        </authorList>
    </citation>
    <scope>NUCLEOTIDE SEQUENCE</scope>
    <source>
        <strain evidence="2">1802A</strain>
    </source>
</reference>
<name>A0AAD9LGS2_BABDI</name>
<evidence type="ECO:0000313" key="2">
    <source>
        <dbReference type="EMBL" id="KAK1936143.1"/>
    </source>
</evidence>
<gene>
    <name evidence="2" type="ORF">X943_001667</name>
</gene>
<feature type="transmembrane region" description="Helical" evidence="1">
    <location>
        <begin position="63"/>
        <end position="81"/>
    </location>
</feature>
<dbReference type="AlphaFoldDB" id="A0AAD9LGS2"/>
<accession>A0AAD9LGS2</accession>
<dbReference type="EMBL" id="JAHBMH010000044">
    <property type="protein sequence ID" value="KAK1936143.1"/>
    <property type="molecule type" value="Genomic_DNA"/>
</dbReference>
<keyword evidence="1" id="KW-0812">Transmembrane</keyword>
<feature type="transmembrane region" description="Helical" evidence="1">
    <location>
        <begin position="129"/>
        <end position="155"/>
    </location>
</feature>
<keyword evidence="1" id="KW-1133">Transmembrane helix</keyword>
<dbReference type="Proteomes" id="UP001195914">
    <property type="component" value="Unassembled WGS sequence"/>
</dbReference>